<organism evidence="2 3">
    <name type="scientific">Actinoplanes regularis</name>
    <dbReference type="NCBI Taxonomy" id="52697"/>
    <lineage>
        <taxon>Bacteria</taxon>
        <taxon>Bacillati</taxon>
        <taxon>Actinomycetota</taxon>
        <taxon>Actinomycetes</taxon>
        <taxon>Micromonosporales</taxon>
        <taxon>Micromonosporaceae</taxon>
        <taxon>Actinoplanes</taxon>
    </lineage>
</organism>
<dbReference type="Pfam" id="PF13738">
    <property type="entry name" value="Pyr_redox_3"/>
    <property type="match status" value="1"/>
</dbReference>
<dbReference type="OrthoDB" id="8671611at2"/>
<dbReference type="Gene3D" id="3.50.50.60">
    <property type="entry name" value="FAD/NAD(P)-binding domain"/>
    <property type="match status" value="1"/>
</dbReference>
<sequence>MSRRGNPDLAASESLRLLGADPAGWVPPTAGVDHDVAIVGAGQSGLTIGYALRRAGITRVAVLDAAESESHVGGWAAKARMRTLRTAKTLVGPELGNPALSFRAWYEAREGTAAWTALDRIPTADWISYLTWFQRQVRVPVRRGVRVLRIEPDGQDRIRLHLRRAGTDTVETARKVVLANGVEGTGGPRIPVTTAKLSPAVFAHTGRQIDFAALRGRTVAVVGAAASAFDAAATALEAHAAEVHLFSRRGDLVVARPGGNPPSPAVQDVFHRLPDAERWRRRFAFAGSTPLDSVQRATAHPNFHIHLAAPWQEATEAGSKVRVRAADGTHRFDFVIAGTGYQHDPRTRPELAAVAGRIALWRDRYQPPAELRSEHLSSFPYVGPGYELTARRPEDAGWLSAIHVFNAGASQSFGLPIGDVPSLRSGVPRLVDAIVRDLVLADLPRTKPSPAAPASREEYAHAVWKPETVAA</sequence>
<protein>
    <submittedName>
        <fullName evidence="2">Predicted flavoprotein CzcO associated with the cation diffusion facilitator CzcD</fullName>
    </submittedName>
</protein>
<evidence type="ECO:0000313" key="2">
    <source>
        <dbReference type="EMBL" id="SNS12450.1"/>
    </source>
</evidence>
<dbReference type="GO" id="GO:0004497">
    <property type="term" value="F:monooxygenase activity"/>
    <property type="evidence" value="ECO:0007669"/>
    <property type="project" value="TreeGrafter"/>
</dbReference>
<dbReference type="InterPro" id="IPR036188">
    <property type="entry name" value="FAD/NAD-bd_sf"/>
</dbReference>
<proteinExistence type="predicted"/>
<keyword evidence="1" id="KW-0560">Oxidoreductase</keyword>
<dbReference type="GO" id="GO:0050660">
    <property type="term" value="F:flavin adenine dinucleotide binding"/>
    <property type="evidence" value="ECO:0007669"/>
    <property type="project" value="TreeGrafter"/>
</dbReference>
<dbReference type="PANTHER" id="PTHR43539">
    <property type="entry name" value="FLAVIN-BINDING MONOOXYGENASE-LIKE PROTEIN (AFU_ORTHOLOGUE AFUA_4G09220)"/>
    <property type="match status" value="1"/>
</dbReference>
<dbReference type="Proteomes" id="UP000198415">
    <property type="component" value="Unassembled WGS sequence"/>
</dbReference>
<keyword evidence="3" id="KW-1185">Reference proteome</keyword>
<reference evidence="2 3" key="1">
    <citation type="submission" date="2017-06" db="EMBL/GenBank/DDBJ databases">
        <authorList>
            <person name="Kim H.J."/>
            <person name="Triplett B.A."/>
        </authorList>
    </citation>
    <scope>NUCLEOTIDE SEQUENCE [LARGE SCALE GENOMIC DNA]</scope>
    <source>
        <strain evidence="2 3">DSM 43151</strain>
    </source>
</reference>
<dbReference type="EMBL" id="FZNR01000010">
    <property type="protein sequence ID" value="SNS12450.1"/>
    <property type="molecule type" value="Genomic_DNA"/>
</dbReference>
<dbReference type="AlphaFoldDB" id="A0A239BX36"/>
<dbReference type="RefSeq" id="WP_089295723.1">
    <property type="nucleotide sequence ID" value="NZ_BOMU01000062.1"/>
</dbReference>
<dbReference type="PANTHER" id="PTHR43539:SF91">
    <property type="entry name" value="FAD-DEPENDENT URATE HYDROXYLASE"/>
    <property type="match status" value="1"/>
</dbReference>
<dbReference type="InterPro" id="IPR050982">
    <property type="entry name" value="Auxin_biosynth/cation_transpt"/>
</dbReference>
<name>A0A239BX36_9ACTN</name>
<evidence type="ECO:0000313" key="3">
    <source>
        <dbReference type="Proteomes" id="UP000198415"/>
    </source>
</evidence>
<dbReference type="SUPFAM" id="SSF51905">
    <property type="entry name" value="FAD/NAD(P)-binding domain"/>
    <property type="match status" value="1"/>
</dbReference>
<accession>A0A239BX36</accession>
<gene>
    <name evidence="2" type="ORF">SAMN06264365_110183</name>
</gene>
<evidence type="ECO:0000256" key="1">
    <source>
        <dbReference type="ARBA" id="ARBA00023002"/>
    </source>
</evidence>